<evidence type="ECO:0000256" key="2">
    <source>
        <dbReference type="SAM" id="MobiDB-lite"/>
    </source>
</evidence>
<keyword evidence="1" id="KW-0732">Signal</keyword>
<dbReference type="Gene3D" id="2.60.40.10">
    <property type="entry name" value="Immunoglobulins"/>
    <property type="match status" value="4"/>
</dbReference>
<reference evidence="4 5" key="1">
    <citation type="submission" date="2024-10" db="EMBL/GenBank/DDBJ databases">
        <authorList>
            <person name="Topkara A.R."/>
            <person name="Saygin H."/>
        </authorList>
    </citation>
    <scope>NUCLEOTIDE SEQUENCE [LARGE SCALE GENOMIC DNA]</scope>
    <source>
        <strain evidence="4 5">M3C6</strain>
    </source>
</reference>
<dbReference type="EMBL" id="JBICRM010000026">
    <property type="protein sequence ID" value="MFG1708168.1"/>
    <property type="molecule type" value="Genomic_DNA"/>
</dbReference>
<feature type="domain" description="IPT/TIG" evidence="3">
    <location>
        <begin position="253"/>
        <end position="333"/>
    </location>
</feature>
<dbReference type="Pfam" id="PF01833">
    <property type="entry name" value="TIG"/>
    <property type="match status" value="4"/>
</dbReference>
<sequence length="333" mass="32139">MAPVVNSVTPNQGSSAGGTSVTISGTGFIGSTAARFGGTPAAGFVLVSNTKITAISPPGVGTVNVTVTGPTGGSTQSIPYTYVNAPAPVIAALVPNTGQETGGTIVTITGSGFTGATQVRFGELTSTFTMISGSQLTATAPAAGAGPVLVTVTTPAGTSNPAPFCYFAATAPVVTDIDPSQGPLAGGNTVTITGSGFTGATQVRFGGLTSTFTVISGSQVNATAPGGSGTVPITVVTPGGSSTGDVFYDYVAAPVIVSLNPSEGPSFGGNSVTIVGTDFTHVTDVFFGASPAPFSIVSDTQIVATPPAGAGTVVVTIASAGGPSSPGAPYTYL</sequence>
<feature type="domain" description="IPT/TIG" evidence="3">
    <location>
        <begin position="2"/>
        <end position="83"/>
    </location>
</feature>
<comment type="caution">
    <text evidence="4">The sequence shown here is derived from an EMBL/GenBank/DDBJ whole genome shotgun (WGS) entry which is preliminary data.</text>
</comment>
<dbReference type="InterPro" id="IPR052387">
    <property type="entry name" value="Fibrocystin"/>
</dbReference>
<feature type="domain" description="IPT/TIG" evidence="3">
    <location>
        <begin position="171"/>
        <end position="251"/>
    </location>
</feature>
<dbReference type="InterPro" id="IPR013783">
    <property type="entry name" value="Ig-like_fold"/>
</dbReference>
<evidence type="ECO:0000313" key="5">
    <source>
        <dbReference type="Proteomes" id="UP001603978"/>
    </source>
</evidence>
<dbReference type="InterPro" id="IPR002909">
    <property type="entry name" value="IPT_dom"/>
</dbReference>
<evidence type="ECO:0000313" key="4">
    <source>
        <dbReference type="EMBL" id="MFG1708168.1"/>
    </source>
</evidence>
<dbReference type="Proteomes" id="UP001603978">
    <property type="component" value="Unassembled WGS sequence"/>
</dbReference>
<dbReference type="PANTHER" id="PTHR46769">
    <property type="entry name" value="POLYCYSTIC KIDNEY AND HEPATIC DISEASE 1 (AUTOSOMAL RECESSIVE)-LIKE 1"/>
    <property type="match status" value="1"/>
</dbReference>
<evidence type="ECO:0000256" key="1">
    <source>
        <dbReference type="ARBA" id="ARBA00022729"/>
    </source>
</evidence>
<dbReference type="PANTHER" id="PTHR46769:SF2">
    <property type="entry name" value="FIBROCYSTIN-L ISOFORM 2 PRECURSOR-RELATED"/>
    <property type="match status" value="1"/>
</dbReference>
<feature type="domain" description="IPT/TIG" evidence="3">
    <location>
        <begin position="87"/>
        <end position="167"/>
    </location>
</feature>
<dbReference type="CDD" id="cd00102">
    <property type="entry name" value="IPT"/>
    <property type="match status" value="1"/>
</dbReference>
<evidence type="ECO:0000259" key="3">
    <source>
        <dbReference type="SMART" id="SM00429"/>
    </source>
</evidence>
<gene>
    <name evidence="4" type="ORF">ACFLIM_33670</name>
</gene>
<proteinExistence type="predicted"/>
<dbReference type="InterPro" id="IPR014756">
    <property type="entry name" value="Ig_E-set"/>
</dbReference>
<organism evidence="4 5">
    <name type="scientific">Nonomuraea marmarensis</name>
    <dbReference type="NCBI Taxonomy" id="3351344"/>
    <lineage>
        <taxon>Bacteria</taxon>
        <taxon>Bacillati</taxon>
        <taxon>Actinomycetota</taxon>
        <taxon>Actinomycetes</taxon>
        <taxon>Streptosporangiales</taxon>
        <taxon>Streptosporangiaceae</taxon>
        <taxon>Nonomuraea</taxon>
    </lineage>
</organism>
<name>A0ABW7ALB4_9ACTN</name>
<dbReference type="SUPFAM" id="SSF81296">
    <property type="entry name" value="E set domains"/>
    <property type="match status" value="4"/>
</dbReference>
<feature type="region of interest" description="Disordered" evidence="2">
    <location>
        <begin position="1"/>
        <end position="20"/>
    </location>
</feature>
<protein>
    <submittedName>
        <fullName evidence="4">IPT/TIG domain-containing protein</fullName>
    </submittedName>
</protein>
<keyword evidence="5" id="KW-1185">Reference proteome</keyword>
<dbReference type="RefSeq" id="WP_393172404.1">
    <property type="nucleotide sequence ID" value="NZ_JBICRM010000026.1"/>
</dbReference>
<dbReference type="SMART" id="SM00429">
    <property type="entry name" value="IPT"/>
    <property type="match status" value="4"/>
</dbReference>
<accession>A0ABW7ALB4</accession>